<dbReference type="Proteomes" id="UP000315750">
    <property type="component" value="Chromosome"/>
</dbReference>
<name>A0A518AV12_9BACT</name>
<dbReference type="KEGG" id="amuc:Pan181_48060"/>
<dbReference type="SUPFAM" id="SSF69304">
    <property type="entry name" value="Tricorn protease N-terminal domain"/>
    <property type="match status" value="1"/>
</dbReference>
<dbReference type="NCBIfam" id="TIGR02595">
    <property type="entry name" value="PEP_CTERM"/>
    <property type="match status" value="1"/>
</dbReference>
<dbReference type="NCBIfam" id="TIGR05002">
    <property type="entry name" value="NxxGxxAF_repeat"/>
    <property type="match status" value="1"/>
</dbReference>
<dbReference type="AlphaFoldDB" id="A0A518AV12"/>
<reference evidence="1 2" key="1">
    <citation type="submission" date="2019-02" db="EMBL/GenBank/DDBJ databases">
        <title>Deep-cultivation of Planctomycetes and their phenomic and genomic characterization uncovers novel biology.</title>
        <authorList>
            <person name="Wiegand S."/>
            <person name="Jogler M."/>
            <person name="Boedeker C."/>
            <person name="Pinto D."/>
            <person name="Vollmers J."/>
            <person name="Rivas-Marin E."/>
            <person name="Kohn T."/>
            <person name="Peeters S.H."/>
            <person name="Heuer A."/>
            <person name="Rast P."/>
            <person name="Oberbeckmann S."/>
            <person name="Bunk B."/>
            <person name="Jeske O."/>
            <person name="Meyerdierks A."/>
            <person name="Storesund J.E."/>
            <person name="Kallscheuer N."/>
            <person name="Luecker S."/>
            <person name="Lage O.M."/>
            <person name="Pohl T."/>
            <person name="Merkel B.J."/>
            <person name="Hornburger P."/>
            <person name="Mueller R.-W."/>
            <person name="Bruemmer F."/>
            <person name="Labrenz M."/>
            <person name="Spormann A.M."/>
            <person name="Op den Camp H."/>
            <person name="Overmann J."/>
            <person name="Amann R."/>
            <person name="Jetten M.S.M."/>
            <person name="Mascher T."/>
            <person name="Medema M.H."/>
            <person name="Devos D.P."/>
            <person name="Kaster A.-K."/>
            <person name="Ovreas L."/>
            <person name="Rohde M."/>
            <person name="Galperin M.Y."/>
            <person name="Jogler C."/>
        </authorList>
    </citation>
    <scope>NUCLEOTIDE SEQUENCE [LARGE SCALE GENOMIC DNA]</scope>
    <source>
        <strain evidence="1 2">Pan181</strain>
    </source>
</reference>
<protein>
    <recommendedName>
        <fullName evidence="3">PEP-CTERM protein-sorting domain-containing protein</fullName>
    </recommendedName>
</protein>
<accession>A0A518AV12</accession>
<keyword evidence="2" id="KW-1185">Reference proteome</keyword>
<gene>
    <name evidence="1" type="ORF">Pan181_48060</name>
</gene>
<dbReference type="InterPro" id="IPR013424">
    <property type="entry name" value="Ice-binding_C"/>
</dbReference>
<dbReference type="InterPro" id="IPR055876">
    <property type="entry name" value="DUF7453"/>
</dbReference>
<proteinExistence type="predicted"/>
<sequence length="514" mass="53468">MTRSSLYLKDSIEAVVIAGLLTCFLARLATADVPVLLTPIALVGDAAAGLEDVVYTSYPIWSRSSSDGRLTWQADLSNGQEGIWVYDVLGSRPIALAGPGAEYESFYNQGSGFINSLGQVTLVSERGADQDIVVIDGESKTIVLSTDEQAPGLAPGISISPGSVGVSISDGGIVSFRRTLDGPGITTDNDNSWWIGPVNNPQVLLREGDPAPGLPGDQIGGLVSGFSKNDAGYAAVPDSLQSGRRAIWAGVPGDVQLVASEGAPVPGFPEQFFGSFINQLAQVSSSNEVVFRSRIVDASSQPVGDALFVGGPGNLSSVLATGDPSPFGEGETIQTIGTPSLNRVGKALVTATLESENGNTRGVLMSFDLDDPMDASLIVEVGDIAPGTDTAITSLPGGYINDRGDVLFSARLAGFGPANFGHGYWLKPADRPTQVVSFEGQTIDFLEQGKLVQRDLRTSGIPTGLSEMGTVGVLLSFEQGGGGLFLAQINPIPEPSTSILLVVAVSCVALLRRR</sequence>
<evidence type="ECO:0000313" key="1">
    <source>
        <dbReference type="EMBL" id="QDU58567.1"/>
    </source>
</evidence>
<evidence type="ECO:0008006" key="3">
    <source>
        <dbReference type="Google" id="ProtNLM"/>
    </source>
</evidence>
<dbReference type="EMBL" id="CP036278">
    <property type="protein sequence ID" value="QDU58567.1"/>
    <property type="molecule type" value="Genomic_DNA"/>
</dbReference>
<dbReference type="Pfam" id="PF24251">
    <property type="entry name" value="DUF7453"/>
    <property type="match status" value="1"/>
</dbReference>
<evidence type="ECO:0000313" key="2">
    <source>
        <dbReference type="Proteomes" id="UP000315750"/>
    </source>
</evidence>
<organism evidence="1 2">
    <name type="scientific">Aeoliella mucimassa</name>
    <dbReference type="NCBI Taxonomy" id="2527972"/>
    <lineage>
        <taxon>Bacteria</taxon>
        <taxon>Pseudomonadati</taxon>
        <taxon>Planctomycetota</taxon>
        <taxon>Planctomycetia</taxon>
        <taxon>Pirellulales</taxon>
        <taxon>Lacipirellulaceae</taxon>
        <taxon>Aeoliella</taxon>
    </lineage>
</organism>